<dbReference type="OrthoDB" id="1453615at2"/>
<gene>
    <name evidence="1" type="ORF">CHA01nite_29140</name>
</gene>
<dbReference type="AlphaFoldDB" id="A0A511YPQ5"/>
<name>A0A511YPQ5_9FLAO</name>
<reference evidence="1 2" key="1">
    <citation type="submission" date="2019-07" db="EMBL/GenBank/DDBJ databases">
        <title>Whole genome shotgun sequence of Chryseobacterium hagamense NBRC 105253.</title>
        <authorList>
            <person name="Hosoyama A."/>
            <person name="Uohara A."/>
            <person name="Ohji S."/>
            <person name="Ichikawa N."/>
        </authorList>
    </citation>
    <scope>NUCLEOTIDE SEQUENCE [LARGE SCALE GENOMIC DNA]</scope>
    <source>
        <strain evidence="1 2">NBRC 105253</strain>
    </source>
</reference>
<dbReference type="Proteomes" id="UP000321863">
    <property type="component" value="Unassembled WGS sequence"/>
</dbReference>
<dbReference type="RefSeq" id="WP_146942690.1">
    <property type="nucleotide sequence ID" value="NZ_BJYJ01000019.1"/>
</dbReference>
<organism evidence="1 2">
    <name type="scientific">Chryseobacterium hagamense</name>
    <dbReference type="NCBI Taxonomy" id="395935"/>
    <lineage>
        <taxon>Bacteria</taxon>
        <taxon>Pseudomonadati</taxon>
        <taxon>Bacteroidota</taxon>
        <taxon>Flavobacteriia</taxon>
        <taxon>Flavobacteriales</taxon>
        <taxon>Weeksellaceae</taxon>
        <taxon>Chryseobacterium group</taxon>
        <taxon>Chryseobacterium</taxon>
    </lineage>
</organism>
<evidence type="ECO:0000313" key="1">
    <source>
        <dbReference type="EMBL" id="GEN77174.1"/>
    </source>
</evidence>
<dbReference type="EMBL" id="BJYJ01000019">
    <property type="protein sequence ID" value="GEN77174.1"/>
    <property type="molecule type" value="Genomic_DNA"/>
</dbReference>
<keyword evidence="2" id="KW-1185">Reference proteome</keyword>
<proteinExistence type="predicted"/>
<comment type="caution">
    <text evidence="1">The sequence shown here is derived from an EMBL/GenBank/DDBJ whole genome shotgun (WGS) entry which is preliminary data.</text>
</comment>
<sequence length="194" mass="23094">MNKKICNRFCLLLSIGFLLNSCSLYKEKILKAEKEISFDFPKISEIKKKEISEKSKDISLGYFWGVSEGIYPYFPNHTFENPISYERPANIFVLKVDYFFDKKGMVKLMLYEWNPNEKTETPEDIFKDKFEEIKNFLSEKIGKPTYVNYEDPEKSREETLRDDVEWKSENLNAYLFRFKGKGGFDQIRLALYKD</sequence>
<evidence type="ECO:0000313" key="2">
    <source>
        <dbReference type="Proteomes" id="UP000321863"/>
    </source>
</evidence>
<accession>A0A511YPQ5</accession>
<protein>
    <submittedName>
        <fullName evidence="1">Uncharacterized protein</fullName>
    </submittedName>
</protein>